<name>A0A0D0D306_9AGAM</name>
<reference evidence="3" key="2">
    <citation type="submission" date="2015-01" db="EMBL/GenBank/DDBJ databases">
        <title>Evolutionary Origins and Diversification of the Mycorrhizal Mutualists.</title>
        <authorList>
            <consortium name="DOE Joint Genome Institute"/>
            <consortium name="Mycorrhizal Genomics Consortium"/>
            <person name="Kohler A."/>
            <person name="Kuo A."/>
            <person name="Nagy L.G."/>
            <person name="Floudas D."/>
            <person name="Copeland A."/>
            <person name="Barry K.W."/>
            <person name="Cichocki N."/>
            <person name="Veneault-Fourrey C."/>
            <person name="LaButti K."/>
            <person name="Lindquist E.A."/>
            <person name="Lipzen A."/>
            <person name="Lundell T."/>
            <person name="Morin E."/>
            <person name="Murat C."/>
            <person name="Riley R."/>
            <person name="Ohm R."/>
            <person name="Sun H."/>
            <person name="Tunlid A."/>
            <person name="Henrissat B."/>
            <person name="Grigoriev I.V."/>
            <person name="Hibbett D.S."/>
            <person name="Martin F."/>
        </authorList>
    </citation>
    <scope>NUCLEOTIDE SEQUENCE [LARGE SCALE GENOMIC DNA]</scope>
    <source>
        <strain evidence="3">Ve08.2h10</strain>
    </source>
</reference>
<keyword evidence="3" id="KW-1185">Reference proteome</keyword>
<accession>A0A0D0D306</accession>
<dbReference type="InParanoid" id="A0A0D0D306"/>
<dbReference type="EMBL" id="KN826789">
    <property type="protein sequence ID" value="KIK77906.1"/>
    <property type="molecule type" value="Genomic_DNA"/>
</dbReference>
<organism evidence="2 3">
    <name type="scientific">Paxillus rubicundulus Ve08.2h10</name>
    <dbReference type="NCBI Taxonomy" id="930991"/>
    <lineage>
        <taxon>Eukaryota</taxon>
        <taxon>Fungi</taxon>
        <taxon>Dikarya</taxon>
        <taxon>Basidiomycota</taxon>
        <taxon>Agaricomycotina</taxon>
        <taxon>Agaricomycetes</taxon>
        <taxon>Agaricomycetidae</taxon>
        <taxon>Boletales</taxon>
        <taxon>Paxilineae</taxon>
        <taxon>Paxillaceae</taxon>
        <taxon>Paxillus</taxon>
    </lineage>
</organism>
<protein>
    <submittedName>
        <fullName evidence="2">Uncharacterized protein</fullName>
    </submittedName>
</protein>
<gene>
    <name evidence="2" type="ORF">PAXRUDRAFT_17193</name>
</gene>
<dbReference type="AlphaFoldDB" id="A0A0D0D306"/>
<reference evidence="2 3" key="1">
    <citation type="submission" date="2014-04" db="EMBL/GenBank/DDBJ databases">
        <authorList>
            <consortium name="DOE Joint Genome Institute"/>
            <person name="Kuo A."/>
            <person name="Kohler A."/>
            <person name="Jargeat P."/>
            <person name="Nagy L.G."/>
            <person name="Floudas D."/>
            <person name="Copeland A."/>
            <person name="Barry K.W."/>
            <person name="Cichocki N."/>
            <person name="Veneault-Fourrey C."/>
            <person name="LaButti K."/>
            <person name="Lindquist E.A."/>
            <person name="Lipzen A."/>
            <person name="Lundell T."/>
            <person name="Morin E."/>
            <person name="Murat C."/>
            <person name="Sun H."/>
            <person name="Tunlid A."/>
            <person name="Henrissat B."/>
            <person name="Grigoriev I.V."/>
            <person name="Hibbett D.S."/>
            <person name="Martin F."/>
            <person name="Nordberg H.P."/>
            <person name="Cantor M.N."/>
            <person name="Hua S.X."/>
        </authorList>
    </citation>
    <scope>NUCLEOTIDE SEQUENCE [LARGE SCALE GENOMIC DNA]</scope>
    <source>
        <strain evidence="2 3">Ve08.2h10</strain>
    </source>
</reference>
<evidence type="ECO:0000313" key="3">
    <source>
        <dbReference type="Proteomes" id="UP000054538"/>
    </source>
</evidence>
<dbReference type="Proteomes" id="UP000054538">
    <property type="component" value="Unassembled WGS sequence"/>
</dbReference>
<feature type="region of interest" description="Disordered" evidence="1">
    <location>
        <begin position="1"/>
        <end position="33"/>
    </location>
</feature>
<dbReference type="OrthoDB" id="10617967at2759"/>
<proteinExistence type="predicted"/>
<dbReference type="HOGENOM" id="CLU_1750294_0_0_1"/>
<feature type="compositionally biased region" description="Basic and acidic residues" evidence="1">
    <location>
        <begin position="1"/>
        <end position="15"/>
    </location>
</feature>
<evidence type="ECO:0000256" key="1">
    <source>
        <dbReference type="SAM" id="MobiDB-lite"/>
    </source>
</evidence>
<evidence type="ECO:0000313" key="2">
    <source>
        <dbReference type="EMBL" id="KIK77906.1"/>
    </source>
</evidence>
<sequence length="149" mass="16597">MEPLEEDPKPPEKSQLHQKQVMKQKRSEPETILPLSKNVFRKQSSLAPLPDMIPPTPAQVPAGNNRETALEAQMSTLKKTIDSLMQMVKALQKKVMENEMLGLGHDLSMAQLPSTSCDPSVPMSFAADEESLQLLEESFPLPKEMDISD</sequence>